<dbReference type="EMBL" id="CP017420">
    <property type="protein sequence ID" value="AOV02372.1"/>
    <property type="molecule type" value="Genomic_DNA"/>
</dbReference>
<proteinExistence type="predicted"/>
<reference evidence="2 3" key="1">
    <citation type="submission" date="2016-09" db="EMBL/GenBank/DDBJ databases">
        <title>Complete genome sequence of Deltia acidovorans CM13 isolated from murine proximal colonic tissue.</title>
        <authorList>
            <person name="Saffarian A."/>
        </authorList>
    </citation>
    <scope>NUCLEOTIDE SEQUENCE [LARGE SCALE GENOMIC DNA]</scope>
    <source>
        <strain evidence="2 3">CM13</strain>
    </source>
</reference>
<protein>
    <submittedName>
        <fullName evidence="2">Phage tail tape measure protein</fullName>
    </submittedName>
</protein>
<organism evidence="2 3">
    <name type="scientific">Delftia tsuruhatensis</name>
    <dbReference type="NCBI Taxonomy" id="180282"/>
    <lineage>
        <taxon>Bacteria</taxon>
        <taxon>Pseudomonadati</taxon>
        <taxon>Pseudomonadota</taxon>
        <taxon>Betaproteobacteria</taxon>
        <taxon>Burkholderiales</taxon>
        <taxon>Comamonadaceae</taxon>
        <taxon>Delftia</taxon>
    </lineage>
</organism>
<feature type="domain" description="Bacteriophage tail tape measure C-terminal" evidence="1">
    <location>
        <begin position="213"/>
        <end position="288"/>
    </location>
</feature>
<dbReference type="NCBIfam" id="TIGR01541">
    <property type="entry name" value="tape_meas_lam_C"/>
    <property type="match status" value="1"/>
</dbReference>
<evidence type="ECO:0000313" key="3">
    <source>
        <dbReference type="Proteomes" id="UP000095607"/>
    </source>
</evidence>
<sequence>MTKKSGGAAAKAYQDDAATRMIQQLREQEAVLREQLAGTDKLGAAQRELIKFEQQITDLKEKRQLTADQKSLLAAQEAIKAQLQKNAAIEASVKLREEELREEKRIADLNKQFNERSRQREETIRNNSDSRNEQYQKSLGAFGLSERQRQEVEAQRTVYREFQRMQLDLVKNTPKEILGSDKYVAEMLKIKEAQDQALQDLQSYFDSVRQLQGDWTNGATRALSTYVDDVANVSAQVERLFTNTFSGLEDSLVSFVKTGKLSFTDLADSIATDISRIIIRQQITGPLAQMLQGRINDGSGAGGLLGSLFGGLFGSVPQGADGTAAASTAALAASSTTAAASVAALATAAAAATTSLGGQAATSTGGGIFSWLGGLFGGARANGGPTQAGKFYEVNERGSELFTQGGKTYLMSSGDGRVDPIRGGGSQTSMPINVYVPPQTTRATGTQIASEIQRKLAMGVRNS</sequence>
<name>A0ABN4SFK2_9BURK</name>
<dbReference type="Pfam" id="PF09718">
    <property type="entry name" value="Tape_meas_lam_C"/>
    <property type="match status" value="1"/>
</dbReference>
<dbReference type="Proteomes" id="UP000095607">
    <property type="component" value="Chromosome"/>
</dbReference>
<accession>A0ABN4SFK2</accession>
<evidence type="ECO:0000313" key="2">
    <source>
        <dbReference type="EMBL" id="AOV02372.1"/>
    </source>
</evidence>
<dbReference type="InterPro" id="IPR006431">
    <property type="entry name" value="Phage_tape_meas_C"/>
</dbReference>
<keyword evidence="3" id="KW-1185">Reference proteome</keyword>
<gene>
    <name evidence="2" type="ORF">BI380_14025</name>
</gene>
<dbReference type="Pfam" id="PF24622">
    <property type="entry name" value="TMP_4"/>
    <property type="match status" value="1"/>
</dbReference>
<evidence type="ECO:0000259" key="1">
    <source>
        <dbReference type="Pfam" id="PF09718"/>
    </source>
</evidence>